<dbReference type="Pfam" id="PF21525">
    <property type="entry name" value="Nlp36"/>
    <property type="match status" value="1"/>
</dbReference>
<keyword evidence="1" id="KW-0812">Transmembrane</keyword>
<keyword evidence="3" id="KW-1185">Reference proteome</keyword>
<proteinExistence type="predicted"/>
<dbReference type="EMBL" id="KZ345514">
    <property type="protein sequence ID" value="PIO73129.1"/>
    <property type="molecule type" value="Genomic_DNA"/>
</dbReference>
<protein>
    <submittedName>
        <fullName evidence="2">Uncharacterized protein</fullName>
    </submittedName>
</protein>
<dbReference type="Proteomes" id="UP000230423">
    <property type="component" value="Unassembled WGS sequence"/>
</dbReference>
<organism evidence="2 3">
    <name type="scientific">Teladorsagia circumcincta</name>
    <name type="common">Brown stomach worm</name>
    <name type="synonym">Ostertagia circumcincta</name>
    <dbReference type="NCBI Taxonomy" id="45464"/>
    <lineage>
        <taxon>Eukaryota</taxon>
        <taxon>Metazoa</taxon>
        <taxon>Ecdysozoa</taxon>
        <taxon>Nematoda</taxon>
        <taxon>Chromadorea</taxon>
        <taxon>Rhabditida</taxon>
        <taxon>Rhabditina</taxon>
        <taxon>Rhabditomorpha</taxon>
        <taxon>Strongyloidea</taxon>
        <taxon>Trichostrongylidae</taxon>
        <taxon>Teladorsagia</taxon>
    </lineage>
</organism>
<sequence>MGREFFTTGFIMQFTPTSNESQTMGKQTFTLLDYCGPLIVGALFASILFFLSLLMNFVFIRQRDEITSFEKLGAKYNLRVGPHRVSVVKRYVERPPLLEE</sequence>
<dbReference type="OrthoDB" id="5777969at2759"/>
<evidence type="ECO:0000313" key="2">
    <source>
        <dbReference type="EMBL" id="PIO73129.1"/>
    </source>
</evidence>
<reference evidence="2 3" key="1">
    <citation type="submission" date="2015-09" db="EMBL/GenBank/DDBJ databases">
        <title>Draft genome of the parasitic nematode Teladorsagia circumcincta isolate WARC Sus (inbred).</title>
        <authorList>
            <person name="Mitreva M."/>
        </authorList>
    </citation>
    <scope>NUCLEOTIDE SEQUENCE [LARGE SCALE GENOMIC DNA]</scope>
    <source>
        <strain evidence="2 3">S</strain>
    </source>
</reference>
<evidence type="ECO:0000313" key="3">
    <source>
        <dbReference type="Proteomes" id="UP000230423"/>
    </source>
</evidence>
<accession>A0A2G9USB3</accession>
<dbReference type="AlphaFoldDB" id="A0A2G9USB3"/>
<gene>
    <name evidence="2" type="ORF">TELCIR_04913</name>
</gene>
<feature type="transmembrane region" description="Helical" evidence="1">
    <location>
        <begin position="38"/>
        <end position="59"/>
    </location>
</feature>
<keyword evidence="1" id="KW-1133">Transmembrane helix</keyword>
<evidence type="ECO:0000256" key="1">
    <source>
        <dbReference type="SAM" id="Phobius"/>
    </source>
</evidence>
<keyword evidence="1" id="KW-0472">Membrane</keyword>
<name>A0A2G9USB3_TELCI</name>